<keyword evidence="4" id="KW-0963">Cytoplasm</keyword>
<dbReference type="PANTHER" id="PTHR10177">
    <property type="entry name" value="CYCLINS"/>
    <property type="match status" value="1"/>
</dbReference>
<dbReference type="InterPro" id="IPR039361">
    <property type="entry name" value="Cyclin"/>
</dbReference>
<dbReference type="GO" id="GO:0051301">
    <property type="term" value="P:cell division"/>
    <property type="evidence" value="ECO:0007669"/>
    <property type="project" value="UniProtKB-KW"/>
</dbReference>
<accession>L9KV25</accession>
<evidence type="ECO:0000256" key="10">
    <source>
        <dbReference type="ARBA" id="ARBA00023306"/>
    </source>
</evidence>
<dbReference type="InterPro" id="IPR036915">
    <property type="entry name" value="Cyclin-like_sf"/>
</dbReference>
<dbReference type="InterPro" id="IPR004367">
    <property type="entry name" value="Cyclin_C-dom"/>
</dbReference>
<evidence type="ECO:0000256" key="4">
    <source>
        <dbReference type="ARBA" id="ARBA00022490"/>
    </source>
</evidence>
<dbReference type="Pfam" id="PF02984">
    <property type="entry name" value="Cyclin_C"/>
    <property type="match status" value="1"/>
</dbReference>
<evidence type="ECO:0000313" key="13">
    <source>
        <dbReference type="EMBL" id="ELW66795.1"/>
    </source>
</evidence>
<dbReference type="InParanoid" id="L9KV25"/>
<feature type="domain" description="Cyclin N-terminal" evidence="11">
    <location>
        <begin position="1"/>
        <end position="71"/>
    </location>
</feature>
<proteinExistence type="inferred from homology"/>
<comment type="similarity">
    <text evidence="3">Belongs to the cyclin family. Cyclin D subfamily.</text>
</comment>
<keyword evidence="9" id="KW-0539">Nucleus</keyword>
<protein>
    <submittedName>
        <fullName evidence="13">G1/S-specific cyclin-D2</fullName>
    </submittedName>
</protein>
<evidence type="ECO:0000256" key="1">
    <source>
        <dbReference type="ARBA" id="ARBA00004123"/>
    </source>
</evidence>
<keyword evidence="6" id="KW-0132">Cell division</keyword>
<dbReference type="GO" id="GO:0005634">
    <property type="term" value="C:nucleus"/>
    <property type="evidence" value="ECO:0007669"/>
    <property type="project" value="UniProtKB-SubCell"/>
</dbReference>
<evidence type="ECO:0000256" key="9">
    <source>
        <dbReference type="ARBA" id="ARBA00023242"/>
    </source>
</evidence>
<keyword evidence="8" id="KW-0195">Cyclin</keyword>
<dbReference type="Pfam" id="PF00134">
    <property type="entry name" value="Cyclin_N"/>
    <property type="match status" value="1"/>
</dbReference>
<reference evidence="14" key="1">
    <citation type="submission" date="2012-07" db="EMBL/GenBank/DDBJ databases">
        <title>Genome of the Chinese tree shrew, a rising model animal genetically related to primates.</title>
        <authorList>
            <person name="Zhang G."/>
            <person name="Fan Y."/>
            <person name="Yao Y."/>
            <person name="Huang Z."/>
        </authorList>
    </citation>
    <scope>NUCLEOTIDE SEQUENCE [LARGE SCALE GENOMIC DNA]</scope>
</reference>
<name>L9KV25_TUPCH</name>
<evidence type="ECO:0000256" key="6">
    <source>
        <dbReference type="ARBA" id="ARBA00022618"/>
    </source>
</evidence>
<keyword evidence="7" id="KW-0832">Ubl conjugation</keyword>
<dbReference type="SUPFAM" id="SSF47954">
    <property type="entry name" value="Cyclin-like"/>
    <property type="match status" value="2"/>
</dbReference>
<evidence type="ECO:0000256" key="8">
    <source>
        <dbReference type="ARBA" id="ARBA00023127"/>
    </source>
</evidence>
<dbReference type="InterPro" id="IPR006671">
    <property type="entry name" value="Cyclin_N"/>
</dbReference>
<evidence type="ECO:0000313" key="14">
    <source>
        <dbReference type="Proteomes" id="UP000011518"/>
    </source>
</evidence>
<dbReference type="GO" id="GO:0005737">
    <property type="term" value="C:cytoplasm"/>
    <property type="evidence" value="ECO:0007669"/>
    <property type="project" value="UniProtKB-SubCell"/>
</dbReference>
<dbReference type="Gene3D" id="1.10.472.10">
    <property type="entry name" value="Cyclin-like"/>
    <property type="match status" value="1"/>
</dbReference>
<keyword evidence="14" id="KW-1185">Reference proteome</keyword>
<evidence type="ECO:0000256" key="3">
    <source>
        <dbReference type="ARBA" id="ARBA00009065"/>
    </source>
</evidence>
<comment type="subcellular location">
    <subcellularLocation>
        <location evidence="2">Cytoplasm</location>
    </subcellularLocation>
    <subcellularLocation>
        <location evidence="1">Nucleus</location>
    </subcellularLocation>
</comment>
<gene>
    <name evidence="13" type="ORF">TREES_T100000401</name>
</gene>
<evidence type="ECO:0000259" key="12">
    <source>
        <dbReference type="Pfam" id="PF02984"/>
    </source>
</evidence>
<sequence length="182" mass="20967">MNYLDHFLVGVLTPKCHLQLLGTVCTFLASKLKETIPLTVEKLYIYTDNSIKLQELLEWELVMLGKLKRNLAAVTPHDFIEHILCKLPPQREKLSLIHKHAQNFIALCTNNFKFSMYPPSTIRTGSVDAAICRLWQDEEVSSRTWDALTKLLAKFTNTDMDCLKACQEQIEVVLLNSLQQYR</sequence>
<keyword evidence="10" id="KW-0131">Cell cycle</keyword>
<keyword evidence="5" id="KW-0597">Phosphoprotein</keyword>
<evidence type="ECO:0000256" key="5">
    <source>
        <dbReference type="ARBA" id="ARBA00022553"/>
    </source>
</evidence>
<evidence type="ECO:0000259" key="11">
    <source>
        <dbReference type="Pfam" id="PF00134"/>
    </source>
</evidence>
<dbReference type="STRING" id="246437.L9KV25"/>
<dbReference type="FunFam" id="1.10.472.10:FF:000012">
    <property type="entry name" value="G1/S-specific cyclin-D1"/>
    <property type="match status" value="1"/>
</dbReference>
<dbReference type="EMBL" id="KB320637">
    <property type="protein sequence ID" value="ELW66795.1"/>
    <property type="molecule type" value="Genomic_DNA"/>
</dbReference>
<dbReference type="AlphaFoldDB" id="L9KV25"/>
<dbReference type="Proteomes" id="UP000011518">
    <property type="component" value="Unassembled WGS sequence"/>
</dbReference>
<reference evidence="14" key="2">
    <citation type="journal article" date="2013" name="Nat. Commun.">
        <title>Genome of the Chinese tree shrew.</title>
        <authorList>
            <person name="Fan Y."/>
            <person name="Huang Z.Y."/>
            <person name="Cao C.C."/>
            <person name="Chen C.S."/>
            <person name="Chen Y.X."/>
            <person name="Fan D.D."/>
            <person name="He J."/>
            <person name="Hou H.L."/>
            <person name="Hu L."/>
            <person name="Hu X.T."/>
            <person name="Jiang X.T."/>
            <person name="Lai R."/>
            <person name="Lang Y.S."/>
            <person name="Liang B."/>
            <person name="Liao S.G."/>
            <person name="Mu D."/>
            <person name="Ma Y.Y."/>
            <person name="Niu Y.Y."/>
            <person name="Sun X.Q."/>
            <person name="Xia J.Q."/>
            <person name="Xiao J."/>
            <person name="Xiong Z.Q."/>
            <person name="Xu L."/>
            <person name="Yang L."/>
            <person name="Zhang Y."/>
            <person name="Zhao W."/>
            <person name="Zhao X.D."/>
            <person name="Zheng Y.T."/>
            <person name="Zhou J.M."/>
            <person name="Zhu Y.B."/>
            <person name="Zhang G.J."/>
            <person name="Wang J."/>
            <person name="Yao Y.G."/>
        </authorList>
    </citation>
    <scope>NUCLEOTIDE SEQUENCE [LARGE SCALE GENOMIC DNA]</scope>
</reference>
<evidence type="ECO:0000256" key="2">
    <source>
        <dbReference type="ARBA" id="ARBA00004496"/>
    </source>
</evidence>
<organism evidence="13 14">
    <name type="scientific">Tupaia chinensis</name>
    <name type="common">Chinese tree shrew</name>
    <name type="synonym">Tupaia belangeri chinensis</name>
    <dbReference type="NCBI Taxonomy" id="246437"/>
    <lineage>
        <taxon>Eukaryota</taxon>
        <taxon>Metazoa</taxon>
        <taxon>Chordata</taxon>
        <taxon>Craniata</taxon>
        <taxon>Vertebrata</taxon>
        <taxon>Euteleostomi</taxon>
        <taxon>Mammalia</taxon>
        <taxon>Eutheria</taxon>
        <taxon>Euarchontoglires</taxon>
        <taxon>Scandentia</taxon>
        <taxon>Tupaiidae</taxon>
        <taxon>Tupaia</taxon>
    </lineage>
</organism>
<feature type="domain" description="Cyclin C-terminal" evidence="12">
    <location>
        <begin position="74"/>
        <end position="176"/>
    </location>
</feature>
<evidence type="ECO:0000256" key="7">
    <source>
        <dbReference type="ARBA" id="ARBA00022843"/>
    </source>
</evidence>